<dbReference type="PANTHER" id="PTHR38730">
    <property type="entry name" value="SLL7028 PROTEIN"/>
    <property type="match status" value="1"/>
</dbReference>
<keyword evidence="3" id="KW-1185">Reference proteome</keyword>
<dbReference type="EMBL" id="LJCR01003776">
    <property type="protein sequence ID" value="KPV43200.1"/>
    <property type="molecule type" value="Genomic_DNA"/>
</dbReference>
<gene>
    <name evidence="2" type="ORF">SE17_44345</name>
</gene>
<accession>A0A0P9CJJ7</accession>
<name>A0A0P9CJJ7_9CHLR</name>
<reference evidence="2 3" key="1">
    <citation type="submission" date="2015-09" db="EMBL/GenBank/DDBJ databases">
        <title>Draft genome sequence of Kouleothrix aurantiaca JCM 19913.</title>
        <authorList>
            <person name="Hemp J."/>
        </authorList>
    </citation>
    <scope>NUCLEOTIDE SEQUENCE [LARGE SCALE GENOMIC DNA]</scope>
    <source>
        <strain evidence="2 3">COM-B</strain>
    </source>
</reference>
<feature type="domain" description="Putative metallopeptidase" evidence="1">
    <location>
        <begin position="16"/>
        <end position="92"/>
    </location>
</feature>
<protein>
    <recommendedName>
        <fullName evidence="1">Putative metallopeptidase domain-containing protein</fullName>
    </recommendedName>
</protein>
<dbReference type="AlphaFoldDB" id="A0A0P9CJJ7"/>
<organism evidence="2 3">
    <name type="scientific">Kouleothrix aurantiaca</name>
    <dbReference type="NCBI Taxonomy" id="186479"/>
    <lineage>
        <taxon>Bacteria</taxon>
        <taxon>Bacillati</taxon>
        <taxon>Chloroflexota</taxon>
        <taxon>Chloroflexia</taxon>
        <taxon>Chloroflexales</taxon>
        <taxon>Roseiflexineae</taxon>
        <taxon>Roseiflexaceae</taxon>
        <taxon>Kouleothrix</taxon>
    </lineage>
</organism>
<dbReference type="PANTHER" id="PTHR38730:SF1">
    <property type="entry name" value="SLL7028 PROTEIN"/>
    <property type="match status" value="1"/>
</dbReference>
<comment type="caution">
    <text evidence="2">The sequence shown here is derived from an EMBL/GenBank/DDBJ whole genome shotgun (WGS) entry which is preliminary data.</text>
</comment>
<evidence type="ECO:0000313" key="2">
    <source>
        <dbReference type="EMBL" id="KPV43200.1"/>
    </source>
</evidence>
<feature type="non-terminal residue" evidence="2">
    <location>
        <position position="92"/>
    </location>
</feature>
<sequence>MELDPGTARMVSSWLLRLHARSAFFTALAMYARFEVSREIPTAATDGRTIFINPQFFDTLTTAEQDAVLVHEVLHAALLHVPRRGGRDGRLW</sequence>
<dbReference type="Proteomes" id="UP000050509">
    <property type="component" value="Unassembled WGS sequence"/>
</dbReference>
<evidence type="ECO:0000259" key="1">
    <source>
        <dbReference type="Pfam" id="PF13203"/>
    </source>
</evidence>
<dbReference type="Pfam" id="PF13203">
    <property type="entry name" value="DUF2201_N"/>
    <property type="match status" value="1"/>
</dbReference>
<dbReference type="InterPro" id="IPR025154">
    <property type="entry name" value="Put_metallopeptidase_dom"/>
</dbReference>
<proteinExistence type="predicted"/>
<evidence type="ECO:0000313" key="3">
    <source>
        <dbReference type="Proteomes" id="UP000050509"/>
    </source>
</evidence>